<dbReference type="EMBL" id="JACGCI010000179">
    <property type="protein sequence ID" value="KAF6742596.1"/>
    <property type="molecule type" value="Genomic_DNA"/>
</dbReference>
<dbReference type="OrthoDB" id="2938467at2759"/>
<organism evidence="1 2">
    <name type="scientific">Ephemerocybe angulata</name>
    <dbReference type="NCBI Taxonomy" id="980116"/>
    <lineage>
        <taxon>Eukaryota</taxon>
        <taxon>Fungi</taxon>
        <taxon>Dikarya</taxon>
        <taxon>Basidiomycota</taxon>
        <taxon>Agaricomycotina</taxon>
        <taxon>Agaricomycetes</taxon>
        <taxon>Agaricomycetidae</taxon>
        <taxon>Agaricales</taxon>
        <taxon>Agaricineae</taxon>
        <taxon>Psathyrellaceae</taxon>
        <taxon>Ephemerocybe</taxon>
    </lineage>
</organism>
<protein>
    <submittedName>
        <fullName evidence="1">Uncharacterized protein</fullName>
    </submittedName>
</protein>
<accession>A0A8H6LVE7</accession>
<evidence type="ECO:0000313" key="1">
    <source>
        <dbReference type="EMBL" id="KAF6742596.1"/>
    </source>
</evidence>
<comment type="caution">
    <text evidence="1">The sequence shown here is derived from an EMBL/GenBank/DDBJ whole genome shotgun (WGS) entry which is preliminary data.</text>
</comment>
<evidence type="ECO:0000313" key="2">
    <source>
        <dbReference type="Proteomes" id="UP000521943"/>
    </source>
</evidence>
<proteinExistence type="predicted"/>
<dbReference type="Proteomes" id="UP000521943">
    <property type="component" value="Unassembled WGS sequence"/>
</dbReference>
<keyword evidence="2" id="KW-1185">Reference proteome</keyword>
<reference evidence="1 2" key="1">
    <citation type="submission" date="2020-07" db="EMBL/GenBank/DDBJ databases">
        <title>Comparative genomics of pyrophilous fungi reveals a link between fire events and developmental genes.</title>
        <authorList>
            <consortium name="DOE Joint Genome Institute"/>
            <person name="Steindorff A.S."/>
            <person name="Carver A."/>
            <person name="Calhoun S."/>
            <person name="Stillman K."/>
            <person name="Liu H."/>
            <person name="Lipzen A."/>
            <person name="Pangilinan J."/>
            <person name="Labutti K."/>
            <person name="Bruns T.D."/>
            <person name="Grigoriev I.V."/>
        </authorList>
    </citation>
    <scope>NUCLEOTIDE SEQUENCE [LARGE SCALE GENOMIC DNA]</scope>
    <source>
        <strain evidence="1 2">CBS 144469</strain>
    </source>
</reference>
<sequence length="278" mass="30558">MASLTRTSKACQLMGASSQRRLASVNCEAQQDAEETSPLVHRFESSVVNPEFSASHASEDTPGAIHISYSDSTECKLSAAEEGKILFEHIQYLLEDFGIEHEEVLVMLKWTESIISGSFVLAILYPGMFCLGNIDVYAAEAFSPLVKAFLKRMGYGKLHIVYSWPTSGSSTISNILEFRSDKGQKINLILSASAPVLPLMQFHSTIIQNYIAFHGVVILHQQTLARIGLINLPTRSLQKFFVAWPSTSSGVSRYGTTSWLTISVMSTLAVPTDNTKSI</sequence>
<dbReference type="AlphaFoldDB" id="A0A8H6LVE7"/>
<gene>
    <name evidence="1" type="ORF">DFP72DRAFT_860312</name>
</gene>
<name>A0A8H6LVE7_9AGAR</name>